<dbReference type="Pfam" id="PF00931">
    <property type="entry name" value="NB-ARC"/>
    <property type="match status" value="1"/>
</dbReference>
<dbReference type="PANTHER" id="PTHR36766:SF70">
    <property type="entry name" value="DISEASE RESISTANCE PROTEIN RGA4"/>
    <property type="match status" value="1"/>
</dbReference>
<dbReference type="InterPro" id="IPR042197">
    <property type="entry name" value="Apaf_helical"/>
</dbReference>
<evidence type="ECO:0000256" key="5">
    <source>
        <dbReference type="ARBA" id="ARBA00022821"/>
    </source>
</evidence>
<feature type="domain" description="R13L1/DRL21-like LRR repeat region" evidence="10">
    <location>
        <begin position="687"/>
        <end position="811"/>
    </location>
</feature>
<dbReference type="InterPro" id="IPR056789">
    <property type="entry name" value="LRR_R13L1-DRL21"/>
</dbReference>
<dbReference type="InterPro" id="IPR036388">
    <property type="entry name" value="WH-like_DNA-bd_sf"/>
</dbReference>
<dbReference type="Gene3D" id="1.10.8.430">
    <property type="entry name" value="Helical domain of apoptotic protease-activating factors"/>
    <property type="match status" value="1"/>
</dbReference>
<organism evidence="11 12">
    <name type="scientific">Solanum tuberosum</name>
    <name type="common">Potato</name>
    <dbReference type="NCBI Taxonomy" id="4113"/>
    <lineage>
        <taxon>Eukaryota</taxon>
        <taxon>Viridiplantae</taxon>
        <taxon>Streptophyta</taxon>
        <taxon>Embryophyta</taxon>
        <taxon>Tracheophyta</taxon>
        <taxon>Spermatophyta</taxon>
        <taxon>Magnoliopsida</taxon>
        <taxon>eudicotyledons</taxon>
        <taxon>Gunneridae</taxon>
        <taxon>Pentapetalae</taxon>
        <taxon>asterids</taxon>
        <taxon>lamiids</taxon>
        <taxon>Solanales</taxon>
        <taxon>Solanaceae</taxon>
        <taxon>Solanoideae</taxon>
        <taxon>Solaneae</taxon>
        <taxon>Solanum</taxon>
    </lineage>
</organism>
<evidence type="ECO:0000256" key="4">
    <source>
        <dbReference type="ARBA" id="ARBA00022741"/>
    </source>
</evidence>
<dbReference type="Pfam" id="PF23559">
    <property type="entry name" value="WHD_DRP"/>
    <property type="match status" value="1"/>
</dbReference>
<dbReference type="SUPFAM" id="SSF52540">
    <property type="entry name" value="P-loop containing nucleoside triphosphate hydrolases"/>
    <property type="match status" value="1"/>
</dbReference>
<feature type="domain" description="Disease resistance N-terminal" evidence="8">
    <location>
        <begin position="10"/>
        <end position="92"/>
    </location>
</feature>
<dbReference type="InterPro" id="IPR032675">
    <property type="entry name" value="LRR_dom_sf"/>
</dbReference>
<evidence type="ECO:0000259" key="10">
    <source>
        <dbReference type="Pfam" id="PF25019"/>
    </source>
</evidence>
<evidence type="ECO:0000256" key="1">
    <source>
        <dbReference type="ARBA" id="ARBA00008894"/>
    </source>
</evidence>
<dbReference type="EMBL" id="JAIVGD010000002">
    <property type="protein sequence ID" value="KAH0780232.1"/>
    <property type="molecule type" value="Genomic_DNA"/>
</dbReference>
<gene>
    <name evidence="11" type="ORF">KY290_006659</name>
</gene>
<evidence type="ECO:0000313" key="11">
    <source>
        <dbReference type="EMBL" id="KAH0780232.1"/>
    </source>
</evidence>
<dbReference type="Gene3D" id="3.40.50.300">
    <property type="entry name" value="P-loop containing nucleotide triphosphate hydrolases"/>
    <property type="match status" value="1"/>
</dbReference>
<keyword evidence="6" id="KW-0067">ATP-binding</keyword>
<dbReference type="InterPro" id="IPR041118">
    <property type="entry name" value="Rx_N"/>
</dbReference>
<accession>A0ABQ7WHM6</accession>
<dbReference type="InterPro" id="IPR002182">
    <property type="entry name" value="NB-ARC"/>
</dbReference>
<keyword evidence="2" id="KW-0433">Leucine-rich repeat</keyword>
<keyword evidence="5" id="KW-0611">Plant defense</keyword>
<feature type="domain" description="Disease resistance protein winged helix" evidence="9">
    <location>
        <begin position="426"/>
        <end position="498"/>
    </location>
</feature>
<reference evidence="11 12" key="1">
    <citation type="journal article" date="2021" name="bioRxiv">
        <title>Chromosome-scale and haplotype-resolved genome assembly of a tetraploid potato cultivar.</title>
        <authorList>
            <person name="Sun H."/>
            <person name="Jiao W.-B."/>
            <person name="Krause K."/>
            <person name="Campoy J.A."/>
            <person name="Goel M."/>
            <person name="Folz-Donahue K."/>
            <person name="Kukat C."/>
            <person name="Huettel B."/>
            <person name="Schneeberger K."/>
        </authorList>
    </citation>
    <scope>NUCLEOTIDE SEQUENCE [LARGE SCALE GENOMIC DNA]</scope>
    <source>
        <strain evidence="11">SolTubOtavaFocal</strain>
        <tissue evidence="11">Leaves</tissue>
    </source>
</reference>
<dbReference type="Gene3D" id="3.80.10.10">
    <property type="entry name" value="Ribonuclease Inhibitor"/>
    <property type="match status" value="3"/>
</dbReference>
<sequence length="1272" mass="145770">MADLVIGATVKVVLDKLLSLTIEEAKSLRNCKKNLRILTKYVAMIQALIHDAERRQVDDQAVEQWLKMLERVAEDAENVFDEFRYESLKAQVMNIRTKLMEKVSNFFSHTAFKYKMSRKINNINEELKAINQLANDLGLKPLMVPSQKILPIRETDSLVVASDVVGRDKDVAEIKEKILNMRKDAVLCTIPIVGMGGLGKTTVAKRIFNDEHIKQQFEKRVWLCLPEMSETKSFLEQILESLTERKVEVQRRDLIVKKLQDELEGKKYLLVLDDMWRVDSISWHEFMDTLKGINTSRGNCILMTTRMKQVASIVAENLHMLRRLARDHCWSIFKQRAFVNGEVPQEILSMENKIVEMCQGLPLAASVLGGLLCNKEKHEWRAVLDANPLVAGEDDNGENSIKKILKLSYDYLPSPHLKKCFAYFAIFPKDFEFEKDQLIQLWMAEGFLGPSQETTLMEDVGYKAFQLLLQNSLLQDVKLDDLNNITHCKMHDLVHDLAGDILKSKLFDQKSIGGENLSQVRYFGWDSPSDQIDKINESGRLCTLFWKRIISEELLLSFQFLRVLNLSRSGIKVLSAKIGKLIYLRYLDLSSTEIKALPNSICKLYNLQTFRINSCYSLRKLPEEMANMISLRHIYCDYLYQTYLYFAGWRSRFIDNDQFQMPPNMGQLTSLQTLQFFYVGLEKGRRIEELGHLKNLRGELTIKHLQLVVNKEEARTAYLQEKPNIYKLTYLWTHDESEGCEINDEHVLDGLQPHPNLKTLTVVDYFGTKFASWFSEGLLPNLVKLKLSGCKWCKEIPSLGQLKSLRHLELIGFLELECIGPTFYGVDINNNGSSSNTQVFPSLKELVLKDMCSLIEWKGDEVGVRMFPGLEKLSISNCPLLKSTPNQFEILHELRIDGVDSEMPLLNLCSNLTSLVELSVNGMEELTFFPDEILRNNVYLQKLIVSCCNEFRELPQSLYNLHSLKILKIACCTNFSSFPVPSGENYLTSLQNLQLWYCDGLSSLPSGMLEHCRSLESLMVSCCDNLVSFPLHVGEMPSLSNLDISQCPKLISLPSGGLHHLTELSELEIGPFSEMVDFEAFQLIFNGIQQLLSLCTVRVHGHGHWDSLPYQLMQLSDLREIQIYTFGIEALPHRFGNLTSLERLTLVRCRRLQHLDFSYVMPRLQCLWVDDSPLLEALSDALGDLVSLERLYLRNCKKLEHLPSRDAMRRLTKLQSLKIEGCPQLEESCTNRSGPNSQWSNISHIQKIEIGGSIIQDLRKSLFSLSISESHF</sequence>
<proteinExistence type="inferred from homology"/>
<evidence type="ECO:0000259" key="9">
    <source>
        <dbReference type="Pfam" id="PF23559"/>
    </source>
</evidence>
<keyword evidence="4" id="KW-0547">Nucleotide-binding</keyword>
<protein>
    <recommendedName>
        <fullName evidence="13">Cc-nbs-lrr resistance protein</fullName>
    </recommendedName>
</protein>
<name>A0ABQ7WHM6_SOLTU</name>
<dbReference type="InterPro" id="IPR027417">
    <property type="entry name" value="P-loop_NTPase"/>
</dbReference>
<evidence type="ECO:0000259" key="8">
    <source>
        <dbReference type="Pfam" id="PF18052"/>
    </source>
</evidence>
<dbReference type="Pfam" id="PF25019">
    <property type="entry name" value="LRR_R13L1-DRL21"/>
    <property type="match status" value="1"/>
</dbReference>
<comment type="caution">
    <text evidence="11">The sequence shown here is derived from an EMBL/GenBank/DDBJ whole genome shotgun (WGS) entry which is preliminary data.</text>
</comment>
<dbReference type="PRINTS" id="PR00364">
    <property type="entry name" value="DISEASERSIST"/>
</dbReference>
<evidence type="ECO:0000256" key="2">
    <source>
        <dbReference type="ARBA" id="ARBA00022614"/>
    </source>
</evidence>
<dbReference type="Proteomes" id="UP000826656">
    <property type="component" value="Unassembled WGS sequence"/>
</dbReference>
<comment type="similarity">
    <text evidence="1">Belongs to the disease resistance NB-LRR family.</text>
</comment>
<feature type="domain" description="NB-ARC" evidence="7">
    <location>
        <begin position="168"/>
        <end position="339"/>
    </location>
</feature>
<evidence type="ECO:0000313" key="12">
    <source>
        <dbReference type="Proteomes" id="UP000826656"/>
    </source>
</evidence>
<dbReference type="Gene3D" id="1.10.10.10">
    <property type="entry name" value="Winged helix-like DNA-binding domain superfamily/Winged helix DNA-binding domain"/>
    <property type="match status" value="1"/>
</dbReference>
<dbReference type="Gene3D" id="1.20.5.4130">
    <property type="match status" value="1"/>
</dbReference>
<dbReference type="Pfam" id="PF18052">
    <property type="entry name" value="Rx_N"/>
    <property type="match status" value="1"/>
</dbReference>
<keyword evidence="12" id="KW-1185">Reference proteome</keyword>
<evidence type="ECO:0000259" key="7">
    <source>
        <dbReference type="Pfam" id="PF00931"/>
    </source>
</evidence>
<evidence type="ECO:0000256" key="6">
    <source>
        <dbReference type="ARBA" id="ARBA00022840"/>
    </source>
</evidence>
<evidence type="ECO:0000256" key="3">
    <source>
        <dbReference type="ARBA" id="ARBA00022737"/>
    </source>
</evidence>
<dbReference type="InterPro" id="IPR058922">
    <property type="entry name" value="WHD_DRP"/>
</dbReference>
<evidence type="ECO:0008006" key="13">
    <source>
        <dbReference type="Google" id="ProtNLM"/>
    </source>
</evidence>
<keyword evidence="3" id="KW-0677">Repeat</keyword>
<dbReference type="PANTHER" id="PTHR36766">
    <property type="entry name" value="PLANT BROAD-SPECTRUM MILDEW RESISTANCE PROTEIN RPW8"/>
    <property type="match status" value="1"/>
</dbReference>
<dbReference type="SUPFAM" id="SSF52058">
    <property type="entry name" value="L domain-like"/>
    <property type="match status" value="2"/>
</dbReference>